<gene>
    <name evidence="1" type="ORF">GH885_07690</name>
</gene>
<dbReference type="Proteomes" id="UP000435187">
    <property type="component" value="Unassembled WGS sequence"/>
</dbReference>
<comment type="caution">
    <text evidence="1">The sequence shown here is derived from an EMBL/GenBank/DDBJ whole genome shotgun (WGS) entry which is preliminary data.</text>
</comment>
<dbReference type="EMBL" id="WJEE01000013">
    <property type="protein sequence ID" value="MRI66228.1"/>
    <property type="molecule type" value="Genomic_DNA"/>
</dbReference>
<keyword evidence="2" id="KW-1185">Reference proteome</keyword>
<organism evidence="1 2">
    <name type="scientific">Gracilibacillus thailandensis</name>
    <dbReference type="NCBI Taxonomy" id="563735"/>
    <lineage>
        <taxon>Bacteria</taxon>
        <taxon>Bacillati</taxon>
        <taxon>Bacillota</taxon>
        <taxon>Bacilli</taxon>
        <taxon>Bacillales</taxon>
        <taxon>Bacillaceae</taxon>
        <taxon>Gracilibacillus</taxon>
    </lineage>
</organism>
<name>A0A6N7QW37_9BACI</name>
<proteinExistence type="predicted"/>
<sequence>MSISKERSYVWYASYGSNLSRERFLCYIKGGRPKGSEKREVGCRDKSLPIAEGTHIMPYPLYFAKESQRWQRQGVAFIGLSKDEKFHTYSRKYLITEEQFMDVVKQENNGAEIHIDLEKLMESGYKTLRDSWYGTILFLGEEDGYPIVTFTADWDLDVPFHTPSKEYLSMIIHGLKSTLSLENKEILDYLITKPGIDGHYRTASLEKIIEEV</sequence>
<evidence type="ECO:0000313" key="2">
    <source>
        <dbReference type="Proteomes" id="UP000435187"/>
    </source>
</evidence>
<accession>A0A6N7QW37</accession>
<evidence type="ECO:0008006" key="3">
    <source>
        <dbReference type="Google" id="ProtNLM"/>
    </source>
</evidence>
<dbReference type="RefSeq" id="WP_153834976.1">
    <property type="nucleotide sequence ID" value="NZ_JBHUMW010000047.1"/>
</dbReference>
<dbReference type="AlphaFoldDB" id="A0A6N7QW37"/>
<dbReference type="Gene3D" id="3.10.490.10">
    <property type="entry name" value="Gamma-glutamyl cyclotransferase-like"/>
    <property type="match status" value="1"/>
</dbReference>
<reference evidence="1 2" key="1">
    <citation type="submission" date="2019-10" db="EMBL/GenBank/DDBJ databases">
        <title>Gracilibacillus salitolerans sp. nov., a moderate halophile isolated from a saline soil in northwest China.</title>
        <authorList>
            <person name="Gan L."/>
        </authorList>
    </citation>
    <scope>NUCLEOTIDE SEQUENCE [LARGE SCALE GENOMIC DNA]</scope>
    <source>
        <strain evidence="1 2">TP2-8</strain>
    </source>
</reference>
<protein>
    <recommendedName>
        <fullName evidence="3">Histone deacetylase</fullName>
    </recommendedName>
</protein>
<evidence type="ECO:0000313" key="1">
    <source>
        <dbReference type="EMBL" id="MRI66228.1"/>
    </source>
</evidence>